<accession>A0ABS7YR52</accession>
<sequence length="108" mass="11523">MRVFSLVCFLVSALFSCALFSGQALAADPVAGQQKSASCVACHGANGVAIIPGYPSLKGQNEQYLVMSMQAYKNKQRTGGMASMMQAQMSILSNEDIENIAAYFANMK</sequence>
<dbReference type="PROSITE" id="PS51007">
    <property type="entry name" value="CYTC"/>
    <property type="match status" value="1"/>
</dbReference>
<comment type="caution">
    <text evidence="9">The sequence shown here is derived from an EMBL/GenBank/DDBJ whole genome shotgun (WGS) entry which is preliminary data.</text>
</comment>
<evidence type="ECO:0000313" key="9">
    <source>
        <dbReference type="EMBL" id="MCA2018158.1"/>
    </source>
</evidence>
<keyword evidence="1" id="KW-0813">Transport</keyword>
<evidence type="ECO:0000313" key="10">
    <source>
        <dbReference type="Proteomes" id="UP001199044"/>
    </source>
</evidence>
<evidence type="ECO:0000256" key="4">
    <source>
        <dbReference type="ARBA" id="ARBA00022982"/>
    </source>
</evidence>
<gene>
    <name evidence="9" type="ORF">LDJ79_18710</name>
</gene>
<evidence type="ECO:0000256" key="7">
    <source>
        <dbReference type="SAM" id="SignalP"/>
    </source>
</evidence>
<evidence type="ECO:0000259" key="8">
    <source>
        <dbReference type="PROSITE" id="PS51007"/>
    </source>
</evidence>
<dbReference type="PANTHER" id="PTHR33751">
    <property type="entry name" value="CBB3-TYPE CYTOCHROME C OXIDASE SUBUNIT FIXP"/>
    <property type="match status" value="1"/>
</dbReference>
<reference evidence="10" key="1">
    <citation type="submission" date="2023-07" db="EMBL/GenBank/DDBJ databases">
        <title>Molecular identification of indigenous halophilic bacteria isolated from red sea cost, biodegradation of synthetic dyes and assessment of degraded metabolite toxicity.</title>
        <authorList>
            <person name="Chaieb K."/>
            <person name="Altayb H.N."/>
        </authorList>
    </citation>
    <scope>NUCLEOTIDE SEQUENCE [LARGE SCALE GENOMIC DNA]</scope>
    <source>
        <strain evidence="10">K20</strain>
    </source>
</reference>
<evidence type="ECO:0000256" key="3">
    <source>
        <dbReference type="ARBA" id="ARBA00022723"/>
    </source>
</evidence>
<proteinExistence type="predicted"/>
<keyword evidence="7" id="KW-0732">Signal</keyword>
<keyword evidence="2 6" id="KW-0349">Heme</keyword>
<feature type="domain" description="Cytochrome c" evidence="8">
    <location>
        <begin position="27"/>
        <end position="108"/>
    </location>
</feature>
<dbReference type="Gene3D" id="1.10.760.10">
    <property type="entry name" value="Cytochrome c-like domain"/>
    <property type="match status" value="1"/>
</dbReference>
<keyword evidence="5 6" id="KW-0408">Iron</keyword>
<name>A0ABS7YR52_9VIBR</name>
<evidence type="ECO:0000256" key="6">
    <source>
        <dbReference type="PROSITE-ProRule" id="PRU00433"/>
    </source>
</evidence>
<feature type="signal peptide" evidence="7">
    <location>
        <begin position="1"/>
        <end position="26"/>
    </location>
</feature>
<evidence type="ECO:0000256" key="1">
    <source>
        <dbReference type="ARBA" id="ARBA00022448"/>
    </source>
</evidence>
<dbReference type="InterPro" id="IPR050597">
    <property type="entry name" value="Cytochrome_c_Oxidase_Subunit"/>
</dbReference>
<dbReference type="PANTHER" id="PTHR33751:SF9">
    <property type="entry name" value="CYTOCHROME C4"/>
    <property type="match status" value="1"/>
</dbReference>
<keyword evidence="10" id="KW-1185">Reference proteome</keyword>
<evidence type="ECO:0000256" key="2">
    <source>
        <dbReference type="ARBA" id="ARBA00022617"/>
    </source>
</evidence>
<dbReference type="EMBL" id="JAIWIU010000151">
    <property type="protein sequence ID" value="MCA2018158.1"/>
    <property type="molecule type" value="Genomic_DNA"/>
</dbReference>
<keyword evidence="4" id="KW-0249">Electron transport</keyword>
<organism evidence="9 10">
    <name type="scientific">Vibrio tritonius</name>
    <dbReference type="NCBI Taxonomy" id="1435069"/>
    <lineage>
        <taxon>Bacteria</taxon>
        <taxon>Pseudomonadati</taxon>
        <taxon>Pseudomonadota</taxon>
        <taxon>Gammaproteobacteria</taxon>
        <taxon>Vibrionales</taxon>
        <taxon>Vibrionaceae</taxon>
        <taxon>Vibrio</taxon>
    </lineage>
</organism>
<dbReference type="RefSeq" id="WP_068712405.1">
    <property type="nucleotide sequence ID" value="NZ_AP014635.1"/>
</dbReference>
<dbReference type="InterPro" id="IPR009056">
    <property type="entry name" value="Cyt_c-like_dom"/>
</dbReference>
<dbReference type="PROSITE" id="PS51257">
    <property type="entry name" value="PROKAR_LIPOPROTEIN"/>
    <property type="match status" value="1"/>
</dbReference>
<protein>
    <submittedName>
        <fullName evidence="9">Cytochrome c</fullName>
    </submittedName>
</protein>
<dbReference type="Pfam" id="PF00034">
    <property type="entry name" value="Cytochrom_C"/>
    <property type="match status" value="1"/>
</dbReference>
<dbReference type="SUPFAM" id="SSF46626">
    <property type="entry name" value="Cytochrome c"/>
    <property type="match status" value="1"/>
</dbReference>
<dbReference type="Proteomes" id="UP001199044">
    <property type="component" value="Unassembled WGS sequence"/>
</dbReference>
<feature type="chain" id="PRO_5045562236" evidence="7">
    <location>
        <begin position="27"/>
        <end position="108"/>
    </location>
</feature>
<keyword evidence="3 6" id="KW-0479">Metal-binding</keyword>
<dbReference type="InterPro" id="IPR036909">
    <property type="entry name" value="Cyt_c-like_dom_sf"/>
</dbReference>
<evidence type="ECO:0000256" key="5">
    <source>
        <dbReference type="ARBA" id="ARBA00023004"/>
    </source>
</evidence>